<dbReference type="InterPro" id="IPR022642">
    <property type="entry name" value="CheR_C"/>
</dbReference>
<dbReference type="InterPro" id="IPR029063">
    <property type="entry name" value="SAM-dependent_MTases_sf"/>
</dbReference>
<dbReference type="EMBL" id="NIGF01000006">
    <property type="protein sequence ID" value="PQV64214.1"/>
    <property type="molecule type" value="Genomic_DNA"/>
</dbReference>
<dbReference type="SUPFAM" id="SSF53335">
    <property type="entry name" value="S-adenosyl-L-methionine-dependent methyltransferases"/>
    <property type="match status" value="1"/>
</dbReference>
<proteinExistence type="predicted"/>
<reference evidence="6 7" key="1">
    <citation type="journal article" date="2018" name="Syst. Appl. Microbiol.">
        <title>Abditibacterium utsteinense sp. nov., the first cultivated member of candidate phylum FBP, isolated from ice-free Antarctic soil samples.</title>
        <authorList>
            <person name="Tahon G."/>
            <person name="Tytgat B."/>
            <person name="Lebbe L."/>
            <person name="Carlier A."/>
            <person name="Willems A."/>
        </authorList>
    </citation>
    <scope>NUCLEOTIDE SEQUENCE [LARGE SCALE GENOMIC DNA]</scope>
    <source>
        <strain evidence="6 7">LMG 29911</strain>
    </source>
</reference>
<organism evidence="6 7">
    <name type="scientific">Abditibacterium utsteinense</name>
    <dbReference type="NCBI Taxonomy" id="1960156"/>
    <lineage>
        <taxon>Bacteria</taxon>
        <taxon>Pseudomonadati</taxon>
        <taxon>Abditibacteriota</taxon>
        <taxon>Abditibacteriia</taxon>
        <taxon>Abditibacteriales</taxon>
        <taxon>Abditibacteriaceae</taxon>
        <taxon>Abditibacterium</taxon>
    </lineage>
</organism>
<keyword evidence="3" id="KW-0949">S-adenosyl-L-methionine</keyword>
<evidence type="ECO:0000313" key="7">
    <source>
        <dbReference type="Proteomes" id="UP000237684"/>
    </source>
</evidence>
<dbReference type="AlphaFoldDB" id="A0A2S8STT4"/>
<evidence type="ECO:0000313" key="6">
    <source>
        <dbReference type="EMBL" id="PQV64214.1"/>
    </source>
</evidence>
<feature type="domain" description="CheR-type methyltransferase" evidence="5">
    <location>
        <begin position="6"/>
        <end position="284"/>
    </location>
</feature>
<dbReference type="RefSeq" id="WP_105483354.1">
    <property type="nucleotide sequence ID" value="NZ_NIGF01000006.1"/>
</dbReference>
<sequence>MTPPTSAGSSISISAATLTQFSHHIAAQLGWDYPPERHADLRRGLEDALRELGFSDLESGARALLKTSFSPRQIEVLAAHLTIGETYFWREPRALEAFAAQILPQIMARSSGAPVRIWSAGCASGEEAYTLSMLLCEQLSKTQRAQVSVLASDINPIFLKKARAGIYSNWSFRTLPDSLKARYFIHRSNENRSNENRSNENRSNENRSDEKWEVAPELRAMTHFSALNLVAATLPSPFDALQFAAIFCRNVLIYFDDTQISRILARFENALLPDGWLVVGPSETARVSLGNFTRTSFPGATLFQKSRFRPDQAAGANISASEVARGVAPKATAKTAQFSLAVAQSASAQRATVSIATSFPAISLMAGPALLPAPTLEAVRHAADAGALDAALEGVEKLLSEDKLAAPLHFLRATILHGRGENERALRALQRATFLDGDFVLAYFFMGNIARETGNSELARRSLETARTLLSRLKRDDIVAESDDMTAGQLAGAVEIALKSQLPKGKS</sequence>
<dbReference type="InterPro" id="IPR011990">
    <property type="entry name" value="TPR-like_helical_dom_sf"/>
</dbReference>
<keyword evidence="1 6" id="KW-0489">Methyltransferase</keyword>
<dbReference type="InParanoid" id="A0A2S8STT4"/>
<dbReference type="InterPro" id="IPR000780">
    <property type="entry name" value="CheR_MeTrfase"/>
</dbReference>
<dbReference type="GO" id="GO:0032259">
    <property type="term" value="P:methylation"/>
    <property type="evidence" value="ECO:0007669"/>
    <property type="project" value="UniProtKB-KW"/>
</dbReference>
<dbReference type="PANTHER" id="PTHR24422">
    <property type="entry name" value="CHEMOTAXIS PROTEIN METHYLTRANSFERASE"/>
    <property type="match status" value="1"/>
</dbReference>
<dbReference type="SMART" id="SM00028">
    <property type="entry name" value="TPR"/>
    <property type="match status" value="2"/>
</dbReference>
<dbReference type="PRINTS" id="PR00996">
    <property type="entry name" value="CHERMTFRASE"/>
</dbReference>
<keyword evidence="2 6" id="KW-0808">Transferase</keyword>
<dbReference type="Gene3D" id="3.40.50.150">
    <property type="entry name" value="Vaccinia Virus protein VP39"/>
    <property type="match status" value="1"/>
</dbReference>
<dbReference type="InterPro" id="IPR019734">
    <property type="entry name" value="TPR_rpt"/>
</dbReference>
<accession>A0A2S8STT4</accession>
<dbReference type="Proteomes" id="UP000237684">
    <property type="component" value="Unassembled WGS sequence"/>
</dbReference>
<dbReference type="InterPro" id="IPR050903">
    <property type="entry name" value="Bact_Chemotaxis_MeTrfase"/>
</dbReference>
<dbReference type="PROSITE" id="PS50123">
    <property type="entry name" value="CHER"/>
    <property type="match status" value="1"/>
</dbReference>
<dbReference type="FunCoup" id="A0A2S8STT4">
    <property type="interactions" value="103"/>
</dbReference>
<feature type="region of interest" description="Disordered" evidence="4">
    <location>
        <begin position="191"/>
        <end position="210"/>
    </location>
</feature>
<evidence type="ECO:0000256" key="2">
    <source>
        <dbReference type="ARBA" id="ARBA00022679"/>
    </source>
</evidence>
<evidence type="ECO:0000256" key="1">
    <source>
        <dbReference type="ARBA" id="ARBA00022603"/>
    </source>
</evidence>
<dbReference type="Gene3D" id="1.25.40.10">
    <property type="entry name" value="Tetratricopeptide repeat domain"/>
    <property type="match status" value="1"/>
</dbReference>
<protein>
    <submittedName>
        <fullName evidence="6">MCP methyltransferase, CheR-type</fullName>
    </submittedName>
</protein>
<dbReference type="OrthoDB" id="9816309at2"/>
<evidence type="ECO:0000259" key="5">
    <source>
        <dbReference type="PROSITE" id="PS50123"/>
    </source>
</evidence>
<dbReference type="PANTHER" id="PTHR24422:SF19">
    <property type="entry name" value="CHEMOTAXIS PROTEIN METHYLTRANSFERASE"/>
    <property type="match status" value="1"/>
</dbReference>
<evidence type="ECO:0000256" key="3">
    <source>
        <dbReference type="ARBA" id="ARBA00022691"/>
    </source>
</evidence>
<gene>
    <name evidence="6" type="ORF">B1R32_10658</name>
</gene>
<evidence type="ECO:0000256" key="4">
    <source>
        <dbReference type="SAM" id="MobiDB-lite"/>
    </source>
</evidence>
<keyword evidence="7" id="KW-1185">Reference proteome</keyword>
<name>A0A2S8STT4_9BACT</name>
<comment type="caution">
    <text evidence="6">The sequence shown here is derived from an EMBL/GenBank/DDBJ whole genome shotgun (WGS) entry which is preliminary data.</text>
</comment>
<dbReference type="SMART" id="SM00138">
    <property type="entry name" value="MeTrc"/>
    <property type="match status" value="1"/>
</dbReference>
<dbReference type="Pfam" id="PF01739">
    <property type="entry name" value="CheR"/>
    <property type="match status" value="1"/>
</dbReference>
<dbReference type="SUPFAM" id="SSF48452">
    <property type="entry name" value="TPR-like"/>
    <property type="match status" value="1"/>
</dbReference>
<dbReference type="GO" id="GO:0008757">
    <property type="term" value="F:S-adenosylmethionine-dependent methyltransferase activity"/>
    <property type="evidence" value="ECO:0007669"/>
    <property type="project" value="InterPro"/>
</dbReference>